<evidence type="ECO:0000313" key="4">
    <source>
        <dbReference type="EMBL" id="KAJ8361973.1"/>
    </source>
</evidence>
<keyword evidence="1" id="KW-0430">Lectin</keyword>
<dbReference type="InterPro" id="IPR033989">
    <property type="entry name" value="CD209-like_CTLD"/>
</dbReference>
<organism evidence="4 5">
    <name type="scientific">Aldrovandia affinis</name>
    <dbReference type="NCBI Taxonomy" id="143900"/>
    <lineage>
        <taxon>Eukaryota</taxon>
        <taxon>Metazoa</taxon>
        <taxon>Chordata</taxon>
        <taxon>Craniata</taxon>
        <taxon>Vertebrata</taxon>
        <taxon>Euteleostomi</taxon>
        <taxon>Actinopterygii</taxon>
        <taxon>Neopterygii</taxon>
        <taxon>Teleostei</taxon>
        <taxon>Notacanthiformes</taxon>
        <taxon>Halosauridae</taxon>
        <taxon>Aldrovandia</taxon>
    </lineage>
</organism>
<evidence type="ECO:0000313" key="5">
    <source>
        <dbReference type="Proteomes" id="UP001221898"/>
    </source>
</evidence>
<keyword evidence="2" id="KW-0472">Membrane</keyword>
<proteinExistence type="predicted"/>
<dbReference type="InterPro" id="IPR001304">
    <property type="entry name" value="C-type_lectin-like"/>
</dbReference>
<comment type="caution">
    <text evidence="4">The sequence shown here is derived from an EMBL/GenBank/DDBJ whole genome shotgun (WGS) entry which is preliminary data.</text>
</comment>
<dbReference type="SMART" id="SM00034">
    <property type="entry name" value="CLECT"/>
    <property type="match status" value="1"/>
</dbReference>
<dbReference type="Pfam" id="PF00059">
    <property type="entry name" value="Lectin_C"/>
    <property type="match status" value="1"/>
</dbReference>
<dbReference type="PANTHER" id="PTHR22803">
    <property type="entry name" value="MANNOSE, PHOSPHOLIPASE, LECTIN RECEPTOR RELATED"/>
    <property type="match status" value="1"/>
</dbReference>
<reference evidence="4" key="1">
    <citation type="journal article" date="2023" name="Science">
        <title>Genome structures resolve the early diversification of teleost fishes.</title>
        <authorList>
            <person name="Parey E."/>
            <person name="Louis A."/>
            <person name="Montfort J."/>
            <person name="Bouchez O."/>
            <person name="Roques C."/>
            <person name="Iampietro C."/>
            <person name="Lluch J."/>
            <person name="Castinel A."/>
            <person name="Donnadieu C."/>
            <person name="Desvignes T."/>
            <person name="Floi Bucao C."/>
            <person name="Jouanno E."/>
            <person name="Wen M."/>
            <person name="Mejri S."/>
            <person name="Dirks R."/>
            <person name="Jansen H."/>
            <person name="Henkel C."/>
            <person name="Chen W.J."/>
            <person name="Zahm M."/>
            <person name="Cabau C."/>
            <person name="Klopp C."/>
            <person name="Thompson A.W."/>
            <person name="Robinson-Rechavi M."/>
            <person name="Braasch I."/>
            <person name="Lecointre G."/>
            <person name="Bobe J."/>
            <person name="Postlethwait J.H."/>
            <person name="Berthelot C."/>
            <person name="Roest Crollius H."/>
            <person name="Guiguen Y."/>
        </authorList>
    </citation>
    <scope>NUCLEOTIDE SEQUENCE</scope>
    <source>
        <strain evidence="4">NC1722</strain>
    </source>
</reference>
<name>A0AAD7R3S4_9TELE</name>
<feature type="transmembrane region" description="Helical" evidence="2">
    <location>
        <begin position="208"/>
        <end position="229"/>
    </location>
</feature>
<dbReference type="Proteomes" id="UP001221898">
    <property type="component" value="Unassembled WGS sequence"/>
</dbReference>
<evidence type="ECO:0000256" key="2">
    <source>
        <dbReference type="SAM" id="Phobius"/>
    </source>
</evidence>
<dbReference type="CDD" id="cd03590">
    <property type="entry name" value="CLECT_DC-SIGN_like"/>
    <property type="match status" value="1"/>
</dbReference>
<dbReference type="Gene3D" id="3.10.100.10">
    <property type="entry name" value="Mannose-Binding Protein A, subunit A"/>
    <property type="match status" value="1"/>
</dbReference>
<dbReference type="InterPro" id="IPR050111">
    <property type="entry name" value="C-type_lectin/snaclec_domain"/>
</dbReference>
<dbReference type="SUPFAM" id="SSF56436">
    <property type="entry name" value="C-type lectin-like"/>
    <property type="match status" value="1"/>
</dbReference>
<accession>A0AAD7R3S4</accession>
<dbReference type="InterPro" id="IPR016186">
    <property type="entry name" value="C-type_lectin-like/link_sf"/>
</dbReference>
<keyword evidence="2" id="KW-0812">Transmembrane</keyword>
<gene>
    <name evidence="4" type="ORF">AAFF_G00409030</name>
</gene>
<dbReference type="GO" id="GO:0030246">
    <property type="term" value="F:carbohydrate binding"/>
    <property type="evidence" value="ECO:0007669"/>
    <property type="project" value="UniProtKB-KW"/>
</dbReference>
<dbReference type="AlphaFoldDB" id="A0AAD7R3S4"/>
<keyword evidence="5" id="KW-1185">Reference proteome</keyword>
<evidence type="ECO:0000256" key="1">
    <source>
        <dbReference type="ARBA" id="ARBA00022734"/>
    </source>
</evidence>
<evidence type="ECO:0000259" key="3">
    <source>
        <dbReference type="PROSITE" id="PS50041"/>
    </source>
</evidence>
<dbReference type="PROSITE" id="PS50041">
    <property type="entry name" value="C_TYPE_LECTIN_2"/>
    <property type="match status" value="1"/>
</dbReference>
<keyword evidence="2" id="KW-1133">Transmembrane helix</keyword>
<dbReference type="EMBL" id="JAINUG010000810">
    <property type="protein sequence ID" value="KAJ8361973.1"/>
    <property type="molecule type" value="Genomic_DNA"/>
</dbReference>
<protein>
    <recommendedName>
        <fullName evidence="3">C-type lectin domain-containing protein</fullName>
    </recommendedName>
</protein>
<dbReference type="InterPro" id="IPR016187">
    <property type="entry name" value="CTDL_fold"/>
</dbReference>
<sequence>MISSVNTFKRKLQVLSTKLQRQDLRYFQNMHSELERQGKDTVKLDSARHIEQVQSISSEFDRRYIDFASLEPVATYMRFPFGTDIYVDDIASKVGSFFHLDTTAVENEILTLQNDIQMKSRATTEMKGEFWELLLEEKHPNIMSALFGSTYLCESAFSHMKIIKSNYRSIRTDDHLVACLRLARSCYCTDYEKLAASSQCQRAHQASLLHLSTLTLITIFTFLITLLQLSQFTDQDVYSTVGQTSHNSPGAQNTERVCRPCPEGWEQRNSMCYYFSTEGKSWQDSRSACLKQGADLVIIESEEEQDFISKHTRGDYYWIGLSDSETEGTWLWVDGTPLQEDKAFWRKGQPDDYNGAEDCAVTVPGVNKWADVPCDWM</sequence>
<feature type="domain" description="C-type lectin" evidence="3">
    <location>
        <begin position="268"/>
        <end position="377"/>
    </location>
</feature>